<dbReference type="Gene3D" id="1.25.40.10">
    <property type="entry name" value="Tetratricopeptide repeat domain"/>
    <property type="match status" value="1"/>
</dbReference>
<feature type="transmembrane region" description="Helical" evidence="4">
    <location>
        <begin position="226"/>
        <end position="243"/>
    </location>
</feature>
<evidence type="ECO:0000256" key="3">
    <source>
        <dbReference type="PROSITE-ProRule" id="PRU00339"/>
    </source>
</evidence>
<comment type="caution">
    <text evidence="5">The sequence shown here is derived from an EMBL/GenBank/DDBJ whole genome shotgun (WGS) entry which is preliminary data.</text>
</comment>
<organism evidence="5 6">
    <name type="scientific">Candidatus Giovannonibacteria bacterium RIFCSPHIGHO2_02_43_16</name>
    <dbReference type="NCBI Taxonomy" id="1798331"/>
    <lineage>
        <taxon>Bacteria</taxon>
        <taxon>Candidatus Giovannoniibacteriota</taxon>
    </lineage>
</organism>
<keyword evidence="4" id="KW-1133">Transmembrane helix</keyword>
<feature type="transmembrane region" description="Helical" evidence="4">
    <location>
        <begin position="255"/>
        <end position="274"/>
    </location>
</feature>
<keyword evidence="1" id="KW-0677">Repeat</keyword>
<dbReference type="SMART" id="SM00028">
    <property type="entry name" value="TPR"/>
    <property type="match status" value="5"/>
</dbReference>
<keyword evidence="2 3" id="KW-0802">TPR repeat</keyword>
<feature type="transmembrane region" description="Helical" evidence="4">
    <location>
        <begin position="20"/>
        <end position="40"/>
    </location>
</feature>
<dbReference type="STRING" id="1798331.A2W57_01125"/>
<dbReference type="PANTHER" id="PTHR12558:SF13">
    <property type="entry name" value="CELL DIVISION CYCLE PROTEIN 27 HOMOLOG"/>
    <property type="match status" value="1"/>
</dbReference>
<evidence type="ECO:0000256" key="4">
    <source>
        <dbReference type="SAM" id="Phobius"/>
    </source>
</evidence>
<keyword evidence="4" id="KW-0812">Transmembrane</keyword>
<sequence length="766" mass="84158">MLERFREQVAGFGSNASEWLFYVLTFIFPFFVLPYTVFPVALSKSYLVYFGVLIIGIIYFISALQSGGIKIPKSLIGVFLLVFIASVAVSGLISKSTHVSFSGIGSEPGTLSAIGIFALTLIFAFLIIDSEEKTFRTILALLGSFLVLAIFQIFQTLLKVPLWSLVGGAATANLFGSWNELGIFSGLVVLLSSIFLEFLPRSYLKTALWVILISSLILTALVNLSLVWWTLSGILIVLLAYHYSQGRGTSNIFRVTFAILLISLVMLFSGKLIGDIGDQLKIQFIEVRPNLEFTLKTAAGSLSENAAFGYGPNTFAYAWAKHRPLEILSTPFWQARFNAGYGFVPTILVTTGLVGTLSLLVFLGFLLYYGFKGLVKSTPSSSFLILATFGGSLYMWVFAFLYAGGFALIFPTFLLTGLFLGLAMQNGILEKFEISLFERSIAGFVGALLLIFFIVLGASWVSILAQKYYASILYGEGVKYANAGDLDNAGDAFTRTIKFDKRDMYLRGYADLGLLKLQRIVDSSATDEEKRTQFQSVLTDTIDKAQEASNINPIDSLNWMNLGKVYEAVIPFRIQGVIELAQNAYAKAAETAQTNPEAYLAGARVEILKNDLSKAKEFLDKAIDIKKDYAEAHFLSAQIDATRGNIAGAIKSAENTAYLAPNDVGVLFQLGLLYYQNAQLAESQIVLERAVSIIPSYSNARYFLGLIYAKQGNKNKALEHFLKIEELNPTNTEVKKIIANLSAGKDPLFEIAPPAPEKRPSVPVKQ</sequence>
<feature type="transmembrane region" description="Helical" evidence="4">
    <location>
        <begin position="178"/>
        <end position="196"/>
    </location>
</feature>
<accession>A0A1F5WCW5</accession>
<feature type="transmembrane region" description="Helical" evidence="4">
    <location>
        <begin position="408"/>
        <end position="429"/>
    </location>
</feature>
<feature type="transmembrane region" description="Helical" evidence="4">
    <location>
        <begin position="383"/>
        <end position="402"/>
    </location>
</feature>
<evidence type="ECO:0000256" key="2">
    <source>
        <dbReference type="ARBA" id="ARBA00022803"/>
    </source>
</evidence>
<gene>
    <name evidence="5" type="ORF">A2W57_01125</name>
</gene>
<dbReference type="SUPFAM" id="SSF48452">
    <property type="entry name" value="TPR-like"/>
    <property type="match status" value="1"/>
</dbReference>
<dbReference type="AlphaFoldDB" id="A0A1F5WCW5"/>
<feature type="transmembrane region" description="Helical" evidence="4">
    <location>
        <begin position="347"/>
        <end position="371"/>
    </location>
</feature>
<dbReference type="InterPro" id="IPR019734">
    <property type="entry name" value="TPR_rpt"/>
</dbReference>
<feature type="transmembrane region" description="Helical" evidence="4">
    <location>
        <begin position="46"/>
        <end position="64"/>
    </location>
</feature>
<feature type="repeat" description="TPR" evidence="3">
    <location>
        <begin position="470"/>
        <end position="503"/>
    </location>
</feature>
<feature type="transmembrane region" description="Helical" evidence="4">
    <location>
        <begin position="76"/>
        <end position="94"/>
    </location>
</feature>
<dbReference type="PANTHER" id="PTHR12558">
    <property type="entry name" value="CELL DIVISION CYCLE 16,23,27"/>
    <property type="match status" value="1"/>
</dbReference>
<evidence type="ECO:0000313" key="5">
    <source>
        <dbReference type="EMBL" id="OGF73457.1"/>
    </source>
</evidence>
<feature type="repeat" description="TPR" evidence="3">
    <location>
        <begin position="698"/>
        <end position="731"/>
    </location>
</feature>
<name>A0A1F5WCW5_9BACT</name>
<evidence type="ECO:0000256" key="1">
    <source>
        <dbReference type="ARBA" id="ARBA00022737"/>
    </source>
</evidence>
<proteinExistence type="predicted"/>
<feature type="transmembrane region" description="Helical" evidence="4">
    <location>
        <begin position="441"/>
        <end position="463"/>
    </location>
</feature>
<dbReference type="InterPro" id="IPR011990">
    <property type="entry name" value="TPR-like_helical_dom_sf"/>
</dbReference>
<dbReference type="Proteomes" id="UP000178276">
    <property type="component" value="Unassembled WGS sequence"/>
</dbReference>
<dbReference type="PROSITE" id="PS50005">
    <property type="entry name" value="TPR"/>
    <property type="match status" value="2"/>
</dbReference>
<reference evidence="5 6" key="1">
    <citation type="journal article" date="2016" name="Nat. Commun.">
        <title>Thousands of microbial genomes shed light on interconnected biogeochemical processes in an aquifer system.</title>
        <authorList>
            <person name="Anantharaman K."/>
            <person name="Brown C.T."/>
            <person name="Hug L.A."/>
            <person name="Sharon I."/>
            <person name="Castelle C.J."/>
            <person name="Probst A.J."/>
            <person name="Thomas B.C."/>
            <person name="Singh A."/>
            <person name="Wilkins M.J."/>
            <person name="Karaoz U."/>
            <person name="Brodie E.L."/>
            <person name="Williams K.H."/>
            <person name="Hubbard S.S."/>
            <person name="Banfield J.F."/>
        </authorList>
    </citation>
    <scope>NUCLEOTIDE SEQUENCE [LARGE SCALE GENOMIC DNA]</scope>
</reference>
<dbReference type="Pfam" id="PF07719">
    <property type="entry name" value="TPR_2"/>
    <property type="match status" value="1"/>
</dbReference>
<feature type="transmembrane region" description="Helical" evidence="4">
    <location>
        <begin position="109"/>
        <end position="127"/>
    </location>
</feature>
<protein>
    <submittedName>
        <fullName evidence="5">Uncharacterized protein</fullName>
    </submittedName>
</protein>
<dbReference type="Pfam" id="PF13181">
    <property type="entry name" value="TPR_8"/>
    <property type="match status" value="1"/>
</dbReference>
<feature type="transmembrane region" description="Helical" evidence="4">
    <location>
        <begin position="203"/>
        <end position="220"/>
    </location>
</feature>
<dbReference type="InterPro" id="IPR013105">
    <property type="entry name" value="TPR_2"/>
</dbReference>
<keyword evidence="4" id="KW-0472">Membrane</keyword>
<dbReference type="EMBL" id="MFHJ01000040">
    <property type="protein sequence ID" value="OGF73457.1"/>
    <property type="molecule type" value="Genomic_DNA"/>
</dbReference>
<evidence type="ECO:0000313" key="6">
    <source>
        <dbReference type="Proteomes" id="UP000178276"/>
    </source>
</evidence>
<feature type="transmembrane region" description="Helical" evidence="4">
    <location>
        <begin position="139"/>
        <end position="158"/>
    </location>
</feature>